<evidence type="ECO:0000313" key="4">
    <source>
        <dbReference type="Proteomes" id="UP000004995"/>
    </source>
</evidence>
<sequence length="146" mass="15479">MGVPTPLPSLVGSSSLLALPFSLFASLSLGSRGDGTGFDEGEPSHARPPPHGPPQQHLQHTAGRTTALRGRLTAPSAVPADSSAVSAGEEHTGPHGSRPAMRRQIRTIRRRIHQPQGRPGQPSTQRRRRSSKILQENGREKGGGDL</sequence>
<organism evidence="3 4">
    <name type="scientific">Setaria italica</name>
    <name type="common">Foxtail millet</name>
    <name type="synonym">Panicum italicum</name>
    <dbReference type="NCBI Taxonomy" id="4555"/>
    <lineage>
        <taxon>Eukaryota</taxon>
        <taxon>Viridiplantae</taxon>
        <taxon>Streptophyta</taxon>
        <taxon>Embryophyta</taxon>
        <taxon>Tracheophyta</taxon>
        <taxon>Spermatophyta</taxon>
        <taxon>Magnoliopsida</taxon>
        <taxon>Liliopsida</taxon>
        <taxon>Poales</taxon>
        <taxon>Poaceae</taxon>
        <taxon>PACMAD clade</taxon>
        <taxon>Panicoideae</taxon>
        <taxon>Panicodae</taxon>
        <taxon>Paniceae</taxon>
        <taxon>Cenchrinae</taxon>
        <taxon>Setaria</taxon>
    </lineage>
</organism>
<dbReference type="EnsemblPlants" id="KQL14468">
    <property type="protein sequence ID" value="KQL14468"/>
    <property type="gene ID" value="SETIT_024426mg"/>
</dbReference>
<dbReference type="EMBL" id="AGNK02001571">
    <property type="status" value="NOT_ANNOTATED_CDS"/>
    <property type="molecule type" value="Genomic_DNA"/>
</dbReference>
<feature type="signal peptide" evidence="2">
    <location>
        <begin position="1"/>
        <end position="30"/>
    </location>
</feature>
<reference evidence="3" key="2">
    <citation type="submission" date="2018-08" db="UniProtKB">
        <authorList>
            <consortium name="EnsemblPlants"/>
        </authorList>
    </citation>
    <scope>IDENTIFICATION</scope>
    <source>
        <strain evidence="3">Yugu1</strain>
    </source>
</reference>
<proteinExistence type="predicted"/>
<protein>
    <submittedName>
        <fullName evidence="3">Uncharacterized protein</fullName>
    </submittedName>
</protein>
<keyword evidence="4" id="KW-1185">Reference proteome</keyword>
<accession>K3ZCZ6</accession>
<evidence type="ECO:0000313" key="3">
    <source>
        <dbReference type="EnsemblPlants" id="KQL14468"/>
    </source>
</evidence>
<feature type="chain" id="PRO_5010127669" evidence="2">
    <location>
        <begin position="31"/>
        <end position="146"/>
    </location>
</feature>
<feature type="compositionally biased region" description="Basic and acidic residues" evidence="1">
    <location>
        <begin position="137"/>
        <end position="146"/>
    </location>
</feature>
<dbReference type="AlphaFoldDB" id="K3ZCZ6"/>
<dbReference type="InParanoid" id="K3ZCZ6"/>
<dbReference type="Gramene" id="KQL14468">
    <property type="protein sequence ID" value="KQL14468"/>
    <property type="gene ID" value="SETIT_024426mg"/>
</dbReference>
<feature type="compositionally biased region" description="Low complexity" evidence="1">
    <location>
        <begin position="74"/>
        <end position="87"/>
    </location>
</feature>
<evidence type="ECO:0000256" key="1">
    <source>
        <dbReference type="SAM" id="MobiDB-lite"/>
    </source>
</evidence>
<feature type="compositionally biased region" description="Basic residues" evidence="1">
    <location>
        <begin position="100"/>
        <end position="113"/>
    </location>
</feature>
<evidence type="ECO:0000256" key="2">
    <source>
        <dbReference type="SAM" id="SignalP"/>
    </source>
</evidence>
<reference evidence="4" key="1">
    <citation type="journal article" date="2012" name="Nat. Biotechnol.">
        <title>Reference genome sequence of the model plant Setaria.</title>
        <authorList>
            <person name="Bennetzen J.L."/>
            <person name="Schmutz J."/>
            <person name="Wang H."/>
            <person name="Percifield R."/>
            <person name="Hawkins J."/>
            <person name="Pontaroli A.C."/>
            <person name="Estep M."/>
            <person name="Feng L."/>
            <person name="Vaughn J.N."/>
            <person name="Grimwood J."/>
            <person name="Jenkins J."/>
            <person name="Barry K."/>
            <person name="Lindquist E."/>
            <person name="Hellsten U."/>
            <person name="Deshpande S."/>
            <person name="Wang X."/>
            <person name="Wu X."/>
            <person name="Mitros T."/>
            <person name="Triplett J."/>
            <person name="Yang X."/>
            <person name="Ye C.Y."/>
            <person name="Mauro-Herrera M."/>
            <person name="Wang L."/>
            <person name="Li P."/>
            <person name="Sharma M."/>
            <person name="Sharma R."/>
            <person name="Ronald P.C."/>
            <person name="Panaud O."/>
            <person name="Kellogg E.A."/>
            <person name="Brutnell T.P."/>
            <person name="Doust A.N."/>
            <person name="Tuskan G.A."/>
            <person name="Rokhsar D."/>
            <person name="Devos K.M."/>
        </authorList>
    </citation>
    <scope>NUCLEOTIDE SEQUENCE [LARGE SCALE GENOMIC DNA]</scope>
    <source>
        <strain evidence="4">cv. Yugu1</strain>
    </source>
</reference>
<keyword evidence="2" id="KW-0732">Signal</keyword>
<dbReference type="HOGENOM" id="CLU_1780665_0_0_1"/>
<dbReference type="Proteomes" id="UP000004995">
    <property type="component" value="Unassembled WGS sequence"/>
</dbReference>
<feature type="region of interest" description="Disordered" evidence="1">
    <location>
        <begin position="29"/>
        <end position="146"/>
    </location>
</feature>
<name>K3ZCZ6_SETIT</name>